<name>A0A443PR69_9MAGN</name>
<sequence>MASFSQMYAPISSSSSAFLGQNSSTNSRWLKVVITSRSCKIVRCIVTPEKTAYKTTVSHNANLAKLQAGYLFPERANALSTLEGYSGYGAEQGDKDRRAAYMWGPRTV</sequence>
<keyword evidence="2 6" id="KW-0032">Aminotransferase</keyword>
<dbReference type="AlphaFoldDB" id="A0A443PR69"/>
<dbReference type="PANTHER" id="PTHR43144">
    <property type="entry name" value="AMINOTRANSFERASE"/>
    <property type="match status" value="1"/>
</dbReference>
<reference evidence="6 7" key="1">
    <citation type="journal article" date="2019" name="Nat. Plants">
        <title>Stout camphor tree genome fills gaps in understanding of flowering plant genome evolution.</title>
        <authorList>
            <person name="Chaw S.M."/>
            <person name="Liu Y.C."/>
            <person name="Wu Y.W."/>
            <person name="Wang H.Y."/>
            <person name="Lin C.I."/>
            <person name="Wu C.S."/>
            <person name="Ke H.M."/>
            <person name="Chang L.Y."/>
            <person name="Hsu C.Y."/>
            <person name="Yang H.T."/>
            <person name="Sudianto E."/>
            <person name="Hsu M.H."/>
            <person name="Wu K.P."/>
            <person name="Wang L.N."/>
            <person name="Leebens-Mack J.H."/>
            <person name="Tsai I.J."/>
        </authorList>
    </citation>
    <scope>NUCLEOTIDE SEQUENCE [LARGE SCALE GENOMIC DNA]</scope>
    <source>
        <strain evidence="7">cv. Chaw 1501</strain>
        <tissue evidence="6">Young leaves</tissue>
    </source>
</reference>
<dbReference type="STRING" id="337451.A0A443PR69"/>
<evidence type="ECO:0000256" key="3">
    <source>
        <dbReference type="ARBA" id="ARBA00022679"/>
    </source>
</evidence>
<dbReference type="GO" id="GO:0008483">
    <property type="term" value="F:transaminase activity"/>
    <property type="evidence" value="ECO:0007669"/>
    <property type="project" value="UniProtKB-KW"/>
</dbReference>
<evidence type="ECO:0000313" key="7">
    <source>
        <dbReference type="Proteomes" id="UP000283530"/>
    </source>
</evidence>
<dbReference type="Proteomes" id="UP000283530">
    <property type="component" value="Unassembled WGS sequence"/>
</dbReference>
<evidence type="ECO:0000256" key="5">
    <source>
        <dbReference type="SAM" id="MobiDB-lite"/>
    </source>
</evidence>
<evidence type="ECO:0000256" key="2">
    <source>
        <dbReference type="ARBA" id="ARBA00022576"/>
    </source>
</evidence>
<keyword evidence="4" id="KW-0663">Pyridoxal phosphate</keyword>
<dbReference type="EMBL" id="QPKB01000010">
    <property type="protein sequence ID" value="RWR93252.1"/>
    <property type="molecule type" value="Genomic_DNA"/>
</dbReference>
<dbReference type="InterPro" id="IPR019942">
    <property type="entry name" value="DapL/ALD1"/>
</dbReference>
<dbReference type="OrthoDB" id="1996725at2759"/>
<evidence type="ECO:0000256" key="4">
    <source>
        <dbReference type="ARBA" id="ARBA00022898"/>
    </source>
</evidence>
<organism evidence="6 7">
    <name type="scientific">Cinnamomum micranthum f. kanehirae</name>
    <dbReference type="NCBI Taxonomy" id="337451"/>
    <lineage>
        <taxon>Eukaryota</taxon>
        <taxon>Viridiplantae</taxon>
        <taxon>Streptophyta</taxon>
        <taxon>Embryophyta</taxon>
        <taxon>Tracheophyta</taxon>
        <taxon>Spermatophyta</taxon>
        <taxon>Magnoliopsida</taxon>
        <taxon>Magnoliidae</taxon>
        <taxon>Laurales</taxon>
        <taxon>Lauraceae</taxon>
        <taxon>Cinnamomum</taxon>
    </lineage>
</organism>
<keyword evidence="7" id="KW-1185">Reference proteome</keyword>
<evidence type="ECO:0000313" key="6">
    <source>
        <dbReference type="EMBL" id="RWR93252.1"/>
    </source>
</evidence>
<proteinExistence type="predicted"/>
<accession>A0A443PR69</accession>
<feature type="region of interest" description="Disordered" evidence="5">
    <location>
        <begin position="1"/>
        <end position="22"/>
    </location>
</feature>
<comment type="cofactor">
    <cofactor evidence="1">
        <name>pyridoxal 5'-phosphate</name>
        <dbReference type="ChEBI" id="CHEBI:597326"/>
    </cofactor>
</comment>
<keyword evidence="3 6" id="KW-0808">Transferase</keyword>
<gene>
    <name evidence="6" type="ORF">CKAN_02249400</name>
</gene>
<evidence type="ECO:0000256" key="1">
    <source>
        <dbReference type="ARBA" id="ARBA00001933"/>
    </source>
</evidence>
<comment type="caution">
    <text evidence="6">The sequence shown here is derived from an EMBL/GenBank/DDBJ whole genome shotgun (WGS) entry which is preliminary data.</text>
</comment>
<protein>
    <submittedName>
        <fullName evidence="6">LL-diaminopimelate aminotransferase, chloroplastic</fullName>
    </submittedName>
</protein>